<name>A0AC35G9X1_9BILA</name>
<organism evidence="1 2">
    <name type="scientific">Panagrolaimus sp. PS1159</name>
    <dbReference type="NCBI Taxonomy" id="55785"/>
    <lineage>
        <taxon>Eukaryota</taxon>
        <taxon>Metazoa</taxon>
        <taxon>Ecdysozoa</taxon>
        <taxon>Nematoda</taxon>
        <taxon>Chromadorea</taxon>
        <taxon>Rhabditida</taxon>
        <taxon>Tylenchina</taxon>
        <taxon>Panagrolaimomorpha</taxon>
        <taxon>Panagrolaimoidea</taxon>
        <taxon>Panagrolaimidae</taxon>
        <taxon>Panagrolaimus</taxon>
    </lineage>
</organism>
<proteinExistence type="predicted"/>
<reference evidence="2" key="1">
    <citation type="submission" date="2022-11" db="UniProtKB">
        <authorList>
            <consortium name="WormBaseParasite"/>
        </authorList>
    </citation>
    <scope>IDENTIFICATION</scope>
</reference>
<dbReference type="Proteomes" id="UP000887580">
    <property type="component" value="Unplaced"/>
</dbReference>
<evidence type="ECO:0000313" key="2">
    <source>
        <dbReference type="WBParaSite" id="PS1159_v2.g3200.t1"/>
    </source>
</evidence>
<evidence type="ECO:0000313" key="1">
    <source>
        <dbReference type="Proteomes" id="UP000887580"/>
    </source>
</evidence>
<sequence>KFRGYGNSSNDSLNLDGGYQKQDIRSSDAMLLSDGNEHGIREGKDVKIVRSGSINLTLTEEKVEFEVCDCEGTSTICYESFDSAAGLCGGFSSCEFKVKSNITNWVVGPTPIYKNIFSGCLKALMKSPVAEIESTVGVGFPSCNPKVDDNKMIKLHASINPRCYIRVKNAKLHVPIIQTNSTTKGPPPTKLSQEDISEASSFPDWGYIIIGIVLIVIALIIGVIV</sequence>
<accession>A0AC35G9X1</accession>
<dbReference type="WBParaSite" id="PS1159_v2.g3200.t1">
    <property type="protein sequence ID" value="PS1159_v2.g3200.t1"/>
    <property type="gene ID" value="PS1159_v2.g3200"/>
</dbReference>
<protein>
    <submittedName>
        <fullName evidence="2">Glycoprotein</fullName>
    </submittedName>
</protein>